<feature type="transmembrane region" description="Helical" evidence="10">
    <location>
        <begin position="133"/>
        <end position="151"/>
    </location>
</feature>
<dbReference type="GO" id="GO:0015031">
    <property type="term" value="P:protein transport"/>
    <property type="evidence" value="ECO:0007669"/>
    <property type="project" value="UniProtKB-KW"/>
</dbReference>
<feature type="transmembrane region" description="Helical" evidence="10">
    <location>
        <begin position="639"/>
        <end position="658"/>
    </location>
</feature>
<evidence type="ECO:0000256" key="8">
    <source>
        <dbReference type="ARBA" id="ARBA00023136"/>
    </source>
</evidence>
<comment type="similarity">
    <text evidence="2">Belongs to the oligopeptide OPT transporter family.</text>
</comment>
<dbReference type="InterPro" id="IPR004813">
    <property type="entry name" value="OPT"/>
</dbReference>
<evidence type="ECO:0000256" key="9">
    <source>
        <dbReference type="SAM" id="MobiDB-lite"/>
    </source>
</evidence>
<evidence type="ECO:0000256" key="5">
    <source>
        <dbReference type="ARBA" id="ARBA00022856"/>
    </source>
</evidence>
<organism evidence="11 12">
    <name type="scientific">Hirsutella rhossiliensis</name>
    <dbReference type="NCBI Taxonomy" id="111463"/>
    <lineage>
        <taxon>Eukaryota</taxon>
        <taxon>Fungi</taxon>
        <taxon>Dikarya</taxon>
        <taxon>Ascomycota</taxon>
        <taxon>Pezizomycotina</taxon>
        <taxon>Sordariomycetes</taxon>
        <taxon>Hypocreomycetidae</taxon>
        <taxon>Hypocreales</taxon>
        <taxon>Ophiocordycipitaceae</taxon>
        <taxon>Hirsutella</taxon>
    </lineage>
</organism>
<reference evidence="11" key="1">
    <citation type="submission" date="2021-09" db="EMBL/GenBank/DDBJ databases">
        <title>A high-quality genome of the endoparasitic fungus Hirsutella rhossiliensis with a comparison of Hirsutella genomes reveals transposable elements contributing to genome size variation.</title>
        <authorList>
            <person name="Lin R."/>
            <person name="Jiao Y."/>
            <person name="Sun X."/>
            <person name="Ling J."/>
            <person name="Xie B."/>
            <person name="Cheng X."/>
        </authorList>
    </citation>
    <scope>NUCLEOTIDE SEQUENCE</scope>
    <source>
        <strain evidence="11">HR02</strain>
    </source>
</reference>
<feature type="transmembrane region" description="Helical" evidence="10">
    <location>
        <begin position="708"/>
        <end position="729"/>
    </location>
</feature>
<dbReference type="NCBIfam" id="TIGR00727">
    <property type="entry name" value="ISP4_OPT"/>
    <property type="match status" value="1"/>
</dbReference>
<feature type="transmembrane region" description="Helical" evidence="10">
    <location>
        <begin position="757"/>
        <end position="774"/>
    </location>
</feature>
<keyword evidence="12" id="KW-1185">Reference proteome</keyword>
<evidence type="ECO:0000256" key="2">
    <source>
        <dbReference type="ARBA" id="ARBA00008807"/>
    </source>
</evidence>
<dbReference type="AlphaFoldDB" id="A0A9P8N3E3"/>
<feature type="transmembrane region" description="Helical" evidence="10">
    <location>
        <begin position="321"/>
        <end position="341"/>
    </location>
</feature>
<evidence type="ECO:0000256" key="3">
    <source>
        <dbReference type="ARBA" id="ARBA00022448"/>
    </source>
</evidence>
<evidence type="ECO:0000313" key="11">
    <source>
        <dbReference type="EMBL" id="KAH0966100.1"/>
    </source>
</evidence>
<evidence type="ECO:0000256" key="7">
    <source>
        <dbReference type="ARBA" id="ARBA00022989"/>
    </source>
</evidence>
<feature type="transmembrane region" description="Helical" evidence="10">
    <location>
        <begin position="353"/>
        <end position="374"/>
    </location>
</feature>
<dbReference type="GO" id="GO:0035673">
    <property type="term" value="F:oligopeptide transmembrane transporter activity"/>
    <property type="evidence" value="ECO:0007669"/>
    <property type="project" value="InterPro"/>
</dbReference>
<evidence type="ECO:0000256" key="10">
    <source>
        <dbReference type="SAM" id="Phobius"/>
    </source>
</evidence>
<dbReference type="InterPro" id="IPR004648">
    <property type="entry name" value="Oligpept_transpt"/>
</dbReference>
<evidence type="ECO:0000256" key="6">
    <source>
        <dbReference type="ARBA" id="ARBA00022927"/>
    </source>
</evidence>
<feature type="transmembrane region" description="Helical" evidence="10">
    <location>
        <begin position="157"/>
        <end position="180"/>
    </location>
</feature>
<dbReference type="PANTHER" id="PTHR22601">
    <property type="entry name" value="ISP4 LIKE PROTEIN"/>
    <property type="match status" value="1"/>
</dbReference>
<gene>
    <name evidence="11" type="ORF">HRG_04116</name>
</gene>
<dbReference type="Proteomes" id="UP000824596">
    <property type="component" value="Unassembled WGS sequence"/>
</dbReference>
<dbReference type="NCBIfam" id="TIGR00728">
    <property type="entry name" value="OPT_sfam"/>
    <property type="match status" value="1"/>
</dbReference>
<protein>
    <submittedName>
        <fullName evidence="11">OPT oligopeptide transporter protein</fullName>
    </submittedName>
</protein>
<comment type="caution">
    <text evidence="11">The sequence shown here is derived from an EMBL/GenBank/DDBJ whole genome shotgun (WGS) entry which is preliminary data.</text>
</comment>
<keyword evidence="8 10" id="KW-0472">Membrane</keyword>
<sequence>MSSEKEADDAAKHGGTNDPPAPAGRRSGDKEKTASTSTCPSSLSTDEDLATSLRQLLVEHELDQNFPRDILARAQQFLQSHKDGTVDVDVARQLVEDFREYKELKLNNSAYVEVRAVVETTDDPSLPVGTFRVLLIGTLFVLFGTAMHQFFSLRMPSISLSTFVVQLLSMPLGAGMARYLPTRRWGGNGRFSFTLNPGPFNRKEHLLVVMMANVAFGSHYNGAYIVSIIQVLKLERFYGEKVLANSIPWQMLTLISTQMMGYGCAGLARRFLVYPPAMIWPKTLPTLALTRTLCRDQDDQGPKGREGERGASAGGWTMSRYRFFCICFGTMFVWFWVPNYLFEALALFNWPTWISPGNITLALIAGSTCGLGFNPLPTLDWITATYLVDPIVTPLFTLANFASGMAIAGIIVAPLLYFNNVWNGAYMPINSIQFYDNTGSVYNVHRILNRDMTLNEEAYRAYSVPWMATTMAVNFAACLLLYSAVPVHVALWFRRDIAAGLRSCWSRQKRSEQFRDVQNRLNSVYKECPHWWYLVVLALSFILACVSVTAWPTGTPVWGIVLAVIFTFLLQIPIGMLAAISNFEIGLSLLANIVGGFVFESQPIPHMIFKAFSYMATSQSLTFVADLKLAHYAKIPPRWAFAAQVYATVIGACVAWAVNHWSLRNIEGVCLEGQRARFTCPGTHSFFLASVFWGAVGPRRLFGRDSPYHVLLYCIPFGFFLPIAAYLAVKRWPTSWLRNFNAPIFLAGPFGWAPYNWSYIQGSVVLAIFFNYFIKRRYSGWWERYAYVLTSSFAAATGVAALFLFFCLQKWDIRLNWWGNEIAGRGVDRGGFVDGDGDQVRCAHLKLPPGGSFSSGF</sequence>
<evidence type="ECO:0000256" key="4">
    <source>
        <dbReference type="ARBA" id="ARBA00022692"/>
    </source>
</evidence>
<feature type="transmembrane region" description="Helical" evidence="10">
    <location>
        <begin position="786"/>
        <end position="806"/>
    </location>
</feature>
<feature type="compositionally biased region" description="Polar residues" evidence="9">
    <location>
        <begin position="34"/>
        <end position="44"/>
    </location>
</feature>
<keyword evidence="6" id="KW-0653">Protein transport</keyword>
<dbReference type="Pfam" id="PF03169">
    <property type="entry name" value="OPT"/>
    <property type="match status" value="1"/>
</dbReference>
<feature type="region of interest" description="Disordered" evidence="9">
    <location>
        <begin position="1"/>
        <end position="46"/>
    </location>
</feature>
<dbReference type="GO" id="GO:0016020">
    <property type="term" value="C:membrane"/>
    <property type="evidence" value="ECO:0007669"/>
    <property type="project" value="UniProtKB-SubCell"/>
</dbReference>
<dbReference type="EMBL" id="JAIZPD010000003">
    <property type="protein sequence ID" value="KAH0966100.1"/>
    <property type="molecule type" value="Genomic_DNA"/>
</dbReference>
<proteinExistence type="inferred from homology"/>
<dbReference type="OrthoDB" id="9986677at2759"/>
<keyword evidence="5" id="KW-0571">Peptide transport</keyword>
<accession>A0A9P8N3E3</accession>
<evidence type="ECO:0000313" key="12">
    <source>
        <dbReference type="Proteomes" id="UP000824596"/>
    </source>
</evidence>
<keyword evidence="7 10" id="KW-1133">Transmembrane helix</keyword>
<evidence type="ECO:0000256" key="1">
    <source>
        <dbReference type="ARBA" id="ARBA00004141"/>
    </source>
</evidence>
<feature type="transmembrane region" description="Helical" evidence="10">
    <location>
        <begin position="557"/>
        <end position="580"/>
    </location>
</feature>
<name>A0A9P8N3E3_9HYPO</name>
<comment type="subcellular location">
    <subcellularLocation>
        <location evidence="1">Membrane</location>
        <topology evidence="1">Multi-pass membrane protein</topology>
    </subcellularLocation>
</comment>
<feature type="transmembrane region" description="Helical" evidence="10">
    <location>
        <begin position="395"/>
        <end position="418"/>
    </location>
</feature>
<dbReference type="RefSeq" id="XP_044723613.1">
    <property type="nucleotide sequence ID" value="XM_044862587.1"/>
</dbReference>
<keyword evidence="3" id="KW-0813">Transport</keyword>
<feature type="transmembrane region" description="Helical" evidence="10">
    <location>
        <begin position="531"/>
        <end position="551"/>
    </location>
</feature>
<feature type="transmembrane region" description="Helical" evidence="10">
    <location>
        <begin position="472"/>
        <end position="493"/>
    </location>
</feature>
<feature type="transmembrane region" description="Helical" evidence="10">
    <location>
        <begin position="206"/>
        <end position="229"/>
    </location>
</feature>
<dbReference type="GeneID" id="68353245"/>
<feature type="compositionally biased region" description="Basic and acidic residues" evidence="9">
    <location>
        <begin position="1"/>
        <end position="12"/>
    </location>
</feature>
<keyword evidence="4 10" id="KW-0812">Transmembrane</keyword>
<feature type="transmembrane region" description="Helical" evidence="10">
    <location>
        <begin position="678"/>
        <end position="696"/>
    </location>
</feature>